<protein>
    <submittedName>
        <fullName evidence="1">Uncharacterized protein</fullName>
    </submittedName>
</protein>
<gene>
    <name evidence="1" type="ORF">FHR69_000337</name>
</gene>
<reference evidence="1" key="1">
    <citation type="submission" date="2020-08" db="EMBL/GenBank/DDBJ databases">
        <title>Plant associated metagenomes--Microbial community diversity and host control of community assembly across model and emerging plant ecological genomics systems.</title>
        <authorList>
            <person name="Dangl J."/>
        </authorList>
    </citation>
    <scope>NUCLEOTIDE SEQUENCE</scope>
    <source>
        <strain evidence="1">KD5</strain>
    </source>
</reference>
<keyword evidence="2" id="KW-1185">Reference proteome</keyword>
<evidence type="ECO:0000313" key="2">
    <source>
        <dbReference type="Proteomes" id="UP000589818"/>
    </source>
</evidence>
<accession>A0ACC5M748</accession>
<sequence length="702" mass="75665">MELKNFFPQDDQGNALVGATCYLYLRGTESKANGLLKANGEILSNPFIAEENLVQFAAPNGLYDLRVIKDARDYRIRVQFNDVSESLQAAESAANRAEVARDATQLVAGVKNDIAHGLATTVSGQTFTVASAAGSQFLIVYKNVAGEAVEQSGYPSTSSLQAIARSTYPLASKRFHRNAFRAPWVHMIHGKKVHAIRPDGVHEMNGLTLTKSESSRHTGFSGQTLFYARDPAGTPHQVLSADPQGRLTFIPSPKLKALLGVGANPIYPISDVRGAYAVSNIRKTDTHNIAAVQDKGGQIYDALQRRNGIHDTLVVSRAVPIELMPGAGQSNQGGAGTGAAAGAKLTSAQWPHSVLSLNGRFQMQGSNGLVDGATLTDLVPLYDPATPLGQYPITMQAFAWARQQCREGIAQPGVIGYTAWQGDTPASGFLPGTNNWTNLMTFTEKSVLCAALYQRTTECHYITRVQGEAGANWAADYATWADAVKPAIKARTGQLFDPKIALWQIAGVAPDNGVANPQLDAANNRADTELVGTLYPYPVSDVQHLTAEGRMMMGDVYSDFRLQLQRGRTWTPLQMQSVSRVGAVVTITLALPPGTFEVVKKTDWPPQVAQDGFVYRDSNGDTPISNIAYSANTIVLTLASVPTGNLAAVRYGMDVGSGVAGWYQLGGNVCAVSRTRSTYYEQGFNVPEFIRHYLARHSRLVA</sequence>
<dbReference type="EMBL" id="JACHVR010000001">
    <property type="protein sequence ID" value="MBB2884471.1"/>
    <property type="molecule type" value="Genomic_DNA"/>
</dbReference>
<evidence type="ECO:0000313" key="1">
    <source>
        <dbReference type="EMBL" id="MBB2884471.1"/>
    </source>
</evidence>
<organism evidence="1 2">
    <name type="scientific">Pseudomonas umsongensis</name>
    <dbReference type="NCBI Taxonomy" id="198618"/>
    <lineage>
        <taxon>Bacteria</taxon>
        <taxon>Pseudomonadati</taxon>
        <taxon>Pseudomonadota</taxon>
        <taxon>Gammaproteobacteria</taxon>
        <taxon>Pseudomonadales</taxon>
        <taxon>Pseudomonadaceae</taxon>
        <taxon>Pseudomonas</taxon>
    </lineage>
</organism>
<dbReference type="Proteomes" id="UP000589818">
    <property type="component" value="Unassembled WGS sequence"/>
</dbReference>
<name>A0ACC5M748_9PSED</name>
<proteinExistence type="predicted"/>
<comment type="caution">
    <text evidence="1">The sequence shown here is derived from an EMBL/GenBank/DDBJ whole genome shotgun (WGS) entry which is preliminary data.</text>
</comment>